<sequence>MRRLPRESGPPDRADEDLPPGNPRLEPIGRRRGHPVTSESSSDSPMGRRTLFPPNRPSGQHNSAMSRAQSSRTQSSFSQTSRVGQDSSTSSPVGRSTRGFTNRQSSSRPKASRGPIGTFSPAISYSEAITLREPAVYVVSQVLKNTVKLLLEPNQSQTILNNSPAIMPFDDTTEFYNDNGDLINTGYERQQIFAFDEYLATDDTTRFFLDEQRITVALSRAQDGLIIIGDILSLIRSRFWKTYLSEVVKDSPIVDIRYIDLFKTDEFARAPNGLLLDSDGCVITSPVTSELIDKWLEDADMPSDK</sequence>
<evidence type="ECO:0000313" key="4">
    <source>
        <dbReference type="WBParaSite" id="ASIM_0001067901-mRNA-1"/>
    </source>
</evidence>
<proteinExistence type="predicted"/>
<gene>
    <name evidence="2" type="ORF">ASIM_LOCUS10237</name>
</gene>
<protein>
    <submittedName>
        <fullName evidence="4">Thioredoxin-like_fold domain-containing protein</fullName>
    </submittedName>
</protein>
<feature type="compositionally biased region" description="Low complexity" evidence="1">
    <location>
        <begin position="63"/>
        <end position="82"/>
    </location>
</feature>
<dbReference type="WBParaSite" id="ASIM_0001067901-mRNA-1">
    <property type="protein sequence ID" value="ASIM_0001067901-mRNA-1"/>
    <property type="gene ID" value="ASIM_0001067901"/>
</dbReference>
<evidence type="ECO:0000256" key="1">
    <source>
        <dbReference type="SAM" id="MobiDB-lite"/>
    </source>
</evidence>
<dbReference type="Proteomes" id="UP000267096">
    <property type="component" value="Unassembled WGS sequence"/>
</dbReference>
<feature type="compositionally biased region" description="Basic and acidic residues" evidence="1">
    <location>
        <begin position="1"/>
        <end position="13"/>
    </location>
</feature>
<feature type="compositionally biased region" description="Polar residues" evidence="1">
    <location>
        <begin position="83"/>
        <end position="109"/>
    </location>
</feature>
<keyword evidence="3" id="KW-1185">Reference proteome</keyword>
<dbReference type="Gene3D" id="3.40.50.300">
    <property type="entry name" value="P-loop containing nucleotide triphosphate hydrolases"/>
    <property type="match status" value="1"/>
</dbReference>
<evidence type="ECO:0000313" key="2">
    <source>
        <dbReference type="EMBL" id="VDK42594.1"/>
    </source>
</evidence>
<name>A0A158PMZ3_ANISI</name>
<dbReference type="EMBL" id="UYRR01030990">
    <property type="protein sequence ID" value="VDK42594.1"/>
    <property type="molecule type" value="Genomic_DNA"/>
</dbReference>
<accession>A0A158PMZ3</accession>
<reference evidence="4" key="1">
    <citation type="submission" date="2016-04" db="UniProtKB">
        <authorList>
            <consortium name="WormBaseParasite"/>
        </authorList>
    </citation>
    <scope>IDENTIFICATION</scope>
</reference>
<feature type="region of interest" description="Disordered" evidence="1">
    <location>
        <begin position="1"/>
        <end position="118"/>
    </location>
</feature>
<organism evidence="4">
    <name type="scientific">Anisakis simplex</name>
    <name type="common">Herring worm</name>
    <dbReference type="NCBI Taxonomy" id="6269"/>
    <lineage>
        <taxon>Eukaryota</taxon>
        <taxon>Metazoa</taxon>
        <taxon>Ecdysozoa</taxon>
        <taxon>Nematoda</taxon>
        <taxon>Chromadorea</taxon>
        <taxon>Rhabditida</taxon>
        <taxon>Spirurina</taxon>
        <taxon>Ascaridomorpha</taxon>
        <taxon>Ascaridoidea</taxon>
        <taxon>Anisakidae</taxon>
        <taxon>Anisakis</taxon>
        <taxon>Anisakis simplex complex</taxon>
    </lineage>
</organism>
<reference evidence="2 3" key="2">
    <citation type="submission" date="2018-11" db="EMBL/GenBank/DDBJ databases">
        <authorList>
            <consortium name="Pathogen Informatics"/>
        </authorList>
    </citation>
    <scope>NUCLEOTIDE SEQUENCE [LARGE SCALE GENOMIC DNA]</scope>
</reference>
<dbReference type="InterPro" id="IPR027417">
    <property type="entry name" value="P-loop_NTPase"/>
</dbReference>
<evidence type="ECO:0000313" key="3">
    <source>
        <dbReference type="Proteomes" id="UP000267096"/>
    </source>
</evidence>
<dbReference type="AlphaFoldDB" id="A0A158PMZ3"/>